<dbReference type="InterPro" id="IPR025586">
    <property type="entry name" value="PcfJ"/>
</dbReference>
<sequence>MEDVSSPVHAVPPAPTFASTLAVRARLWLPGQVFAPEDGHPRLWLSLSDGRVLALRLGQARLGDDAVIAPILAALTDDVGGHHYQLQLPQTGFVQVLYAAPVLPNPVRWHAGFWFDADFQRFAATLDAELMRLLLWLEREPTPPAVTRRDGETPHPLPRRFFASVRNYNRLATLPPVLRERRLQALARFPALVAPVLLSFHHSPNVEGGRRHAWREKDQAVEAAIDAGRDLTGALAQHYGISRSLVRAPVNTALWPAPSHAARRGYLALLDALPANQRPTLSEFERWQLYLANYFGLLGETERGDPLPQRPEVHRGAFRLGWTRTWEAAARRYGNLHTALADCRDFLEAVRERAAALTASRYGPRLGRLAAGWLACHGLLGLLGASGRWHRQGPTQIDDDLPGDLELPAIVGRFEREAWLAVELTTPRGLLEEGLAMHHCVGNRGYWEASVAGTRIFSLRGPAGERATAEYRPALREDVEYDTRYCLVQLRGPCNREVAGSMHAFASEVEAVLNEPARADARWAALEARGRIEVELLNRKRKKRLAQRFDAKTERQLAAVLAWLGQPQPGPNVLLVAPVAGYQYHQGPAVEAQFQPNATLSLTHERDNPHDPLAVRIDWQGVKLGYVPRPHNAEIAARLLAGEKLTARLAAFDEEAPPWERVVVEIATREAEGAGKLDGHAVRAADTTHDCVRMVRQACHR</sequence>
<dbReference type="RefSeq" id="WP_091530234.1">
    <property type="nucleotide sequence ID" value="NZ_FOOC01000001.1"/>
</dbReference>
<evidence type="ECO:0000313" key="5">
    <source>
        <dbReference type="Proteomes" id="UP000199771"/>
    </source>
</evidence>
<gene>
    <name evidence="4" type="ORF">SAMN04488120_101192</name>
</gene>
<keyword evidence="5" id="KW-1185">Reference proteome</keyword>
<dbReference type="SMART" id="SM00910">
    <property type="entry name" value="HIRAN"/>
    <property type="match status" value="1"/>
</dbReference>
<keyword evidence="1" id="KW-0479">Metal-binding</keyword>
<evidence type="ECO:0000256" key="2">
    <source>
        <dbReference type="ARBA" id="ARBA00022801"/>
    </source>
</evidence>
<dbReference type="AlphaFoldDB" id="A0A1I2H6M0"/>
<keyword evidence="2" id="KW-0378">Hydrolase</keyword>
<dbReference type="GO" id="GO:0016818">
    <property type="term" value="F:hydrolase activity, acting on acid anhydrides, in phosphorus-containing anhydrides"/>
    <property type="evidence" value="ECO:0007669"/>
    <property type="project" value="InterPro"/>
</dbReference>
<dbReference type="Gene3D" id="3.30.70.2330">
    <property type="match status" value="1"/>
</dbReference>
<dbReference type="GO" id="GO:0008270">
    <property type="term" value="F:zinc ion binding"/>
    <property type="evidence" value="ECO:0007669"/>
    <property type="project" value="InterPro"/>
</dbReference>
<dbReference type="EMBL" id="FOOC01000001">
    <property type="protein sequence ID" value="SFF25332.1"/>
    <property type="molecule type" value="Genomic_DNA"/>
</dbReference>
<organism evidence="4 5">
    <name type="scientific">Fontimonas thermophila</name>
    <dbReference type="NCBI Taxonomy" id="1076937"/>
    <lineage>
        <taxon>Bacteria</taxon>
        <taxon>Pseudomonadati</taxon>
        <taxon>Pseudomonadota</taxon>
        <taxon>Gammaproteobacteria</taxon>
        <taxon>Nevskiales</taxon>
        <taxon>Nevskiaceae</taxon>
        <taxon>Fontimonas</taxon>
    </lineage>
</organism>
<dbReference type="STRING" id="1076937.SAMN04488120_101192"/>
<dbReference type="Proteomes" id="UP000199771">
    <property type="component" value="Unassembled WGS sequence"/>
</dbReference>
<dbReference type="InterPro" id="IPR014905">
    <property type="entry name" value="HIRAN"/>
</dbReference>
<dbReference type="OrthoDB" id="5769937at2"/>
<accession>A0A1I2H6M0</accession>
<dbReference type="Pfam" id="PF08797">
    <property type="entry name" value="HIRAN"/>
    <property type="match status" value="1"/>
</dbReference>
<feature type="domain" description="HIRAN" evidence="3">
    <location>
        <begin position="572"/>
        <end position="670"/>
    </location>
</feature>
<reference evidence="4 5" key="1">
    <citation type="submission" date="2016-10" db="EMBL/GenBank/DDBJ databases">
        <authorList>
            <person name="de Groot N.N."/>
        </authorList>
    </citation>
    <scope>NUCLEOTIDE SEQUENCE [LARGE SCALE GENOMIC DNA]</scope>
    <source>
        <strain evidence="4 5">DSM 23609</strain>
    </source>
</reference>
<protein>
    <submittedName>
        <fullName evidence="4">HIRAN domain-containing protein</fullName>
    </submittedName>
</protein>
<evidence type="ECO:0000313" key="4">
    <source>
        <dbReference type="EMBL" id="SFF25332.1"/>
    </source>
</evidence>
<evidence type="ECO:0000256" key="1">
    <source>
        <dbReference type="ARBA" id="ARBA00022723"/>
    </source>
</evidence>
<proteinExistence type="predicted"/>
<dbReference type="Pfam" id="PF14284">
    <property type="entry name" value="PcfJ"/>
    <property type="match status" value="1"/>
</dbReference>
<evidence type="ECO:0000259" key="3">
    <source>
        <dbReference type="SMART" id="SM00910"/>
    </source>
</evidence>
<name>A0A1I2H6M0_9GAMM</name>
<dbReference type="GO" id="GO:0003676">
    <property type="term" value="F:nucleic acid binding"/>
    <property type="evidence" value="ECO:0007669"/>
    <property type="project" value="InterPro"/>
</dbReference>